<dbReference type="PANTHER" id="PTHR11096">
    <property type="entry name" value="RNA 3' TERMINAL PHOSPHATE CYCLASE"/>
    <property type="match status" value="1"/>
</dbReference>
<dbReference type="InterPro" id="IPR037136">
    <property type="entry name" value="RNA3'_phos_cyclase_dom_sf"/>
</dbReference>
<dbReference type="Gene3D" id="3.65.10.20">
    <property type="entry name" value="RNA 3'-terminal phosphate cyclase domain"/>
    <property type="match status" value="1"/>
</dbReference>
<accession>A0A5J4UNA2</accession>
<sequence>KDKENQSSSNREILGAGAVGSGYGITITALSTSGCAYTSECMVQGIDLTSNPEERKSPGDYGEFTANQLLSEIKDGGCVPSFMQWLVILLLPLTPAMNASFCTIGELTPEAKRAIQMASLFMGISYRVKRRVITQEAEVPIQQEDIGLDTESEESEIEENDNWKIIKEEDKDELENDDNEDMSDEIMSSEDIEENPTEIYEIKIIQNEISVLGRGFHNIARKPS</sequence>
<name>A0A5J4UNA2_9EUKA</name>
<proteinExistence type="predicted"/>
<reference evidence="3 4" key="1">
    <citation type="submission" date="2019-03" db="EMBL/GenBank/DDBJ databases">
        <title>Single cell metagenomics reveals metabolic interactions within the superorganism composed of flagellate Streblomastix strix and complex community of Bacteroidetes bacteria on its surface.</title>
        <authorList>
            <person name="Treitli S.C."/>
            <person name="Kolisko M."/>
            <person name="Husnik F."/>
            <person name="Keeling P."/>
            <person name="Hampl V."/>
        </authorList>
    </citation>
    <scope>NUCLEOTIDE SEQUENCE [LARGE SCALE GENOMIC DNA]</scope>
    <source>
        <strain evidence="3">ST1C</strain>
    </source>
</reference>
<feature type="compositionally biased region" description="Acidic residues" evidence="1">
    <location>
        <begin position="170"/>
        <end position="195"/>
    </location>
</feature>
<feature type="region of interest" description="Disordered" evidence="1">
    <location>
        <begin position="166"/>
        <end position="195"/>
    </location>
</feature>
<dbReference type="Pfam" id="PF05189">
    <property type="entry name" value="RTC_insert"/>
    <property type="match status" value="1"/>
</dbReference>
<evidence type="ECO:0000313" key="4">
    <source>
        <dbReference type="Proteomes" id="UP000324800"/>
    </source>
</evidence>
<dbReference type="InterPro" id="IPR036553">
    <property type="entry name" value="RPTC_insert"/>
</dbReference>
<evidence type="ECO:0000256" key="1">
    <source>
        <dbReference type="SAM" id="MobiDB-lite"/>
    </source>
</evidence>
<dbReference type="GO" id="GO:0000479">
    <property type="term" value="P:endonucleolytic cleavage of tricistronic rRNA transcript (SSU-rRNA, 5.8S rRNA, LSU-rRNA)"/>
    <property type="evidence" value="ECO:0007669"/>
    <property type="project" value="TreeGrafter"/>
</dbReference>
<dbReference type="EMBL" id="SNRW01014059">
    <property type="protein sequence ID" value="KAA6371907.1"/>
    <property type="molecule type" value="Genomic_DNA"/>
</dbReference>
<dbReference type="PANTHER" id="PTHR11096:SF1">
    <property type="entry name" value="RNA 3'-TERMINAL PHOSPHATE CYCLASE-LIKE PROTEIN"/>
    <property type="match status" value="1"/>
</dbReference>
<comment type="caution">
    <text evidence="3">The sequence shown here is derived from an EMBL/GenBank/DDBJ whole genome shotgun (WGS) entry which is preliminary data.</text>
</comment>
<feature type="domain" description="RNA 3'-terminal phosphate cyclase insert" evidence="2">
    <location>
        <begin position="18"/>
        <end position="74"/>
    </location>
</feature>
<evidence type="ECO:0000313" key="3">
    <source>
        <dbReference type="EMBL" id="KAA6371907.1"/>
    </source>
</evidence>
<feature type="non-terminal residue" evidence="3">
    <location>
        <position position="1"/>
    </location>
</feature>
<dbReference type="OrthoDB" id="25029at2759"/>
<dbReference type="Proteomes" id="UP000324800">
    <property type="component" value="Unassembled WGS sequence"/>
</dbReference>
<dbReference type="Gene3D" id="3.30.360.20">
    <property type="entry name" value="RNA 3'-terminal phosphate cyclase, insert domain"/>
    <property type="match status" value="1"/>
</dbReference>
<dbReference type="InterPro" id="IPR000228">
    <property type="entry name" value="RNA3'_term_phos_cyc"/>
</dbReference>
<dbReference type="AlphaFoldDB" id="A0A5J4UNA2"/>
<protein>
    <recommendedName>
        <fullName evidence="2">RNA 3'-terminal phosphate cyclase insert domain-containing protein</fullName>
    </recommendedName>
</protein>
<dbReference type="GO" id="GO:0005730">
    <property type="term" value="C:nucleolus"/>
    <property type="evidence" value="ECO:0007669"/>
    <property type="project" value="TreeGrafter"/>
</dbReference>
<gene>
    <name evidence="3" type="ORF">EZS28_032567</name>
</gene>
<evidence type="ECO:0000259" key="2">
    <source>
        <dbReference type="Pfam" id="PF05189"/>
    </source>
</evidence>
<organism evidence="3 4">
    <name type="scientific">Streblomastix strix</name>
    <dbReference type="NCBI Taxonomy" id="222440"/>
    <lineage>
        <taxon>Eukaryota</taxon>
        <taxon>Metamonada</taxon>
        <taxon>Preaxostyla</taxon>
        <taxon>Oxymonadida</taxon>
        <taxon>Streblomastigidae</taxon>
        <taxon>Streblomastix</taxon>
    </lineage>
</organism>
<dbReference type="InterPro" id="IPR013791">
    <property type="entry name" value="RNA3'-term_phos_cycl_insert"/>
</dbReference>
<dbReference type="GO" id="GO:0004521">
    <property type="term" value="F:RNA endonuclease activity"/>
    <property type="evidence" value="ECO:0007669"/>
    <property type="project" value="TreeGrafter"/>
</dbReference>